<comment type="subunit">
    <text evidence="3 10">Homodimer.</text>
</comment>
<keyword evidence="7 12" id="KW-0012">Acyltransferase</keyword>
<dbReference type="NCBIfam" id="NF005394">
    <property type="entry name" value="PRK06939.1"/>
    <property type="match status" value="1"/>
</dbReference>
<name>Q1J2C4_DEIGD</name>
<dbReference type="HOGENOM" id="CLU_015846_11_0_0"/>
<dbReference type="PROSITE" id="PS00599">
    <property type="entry name" value="AA_TRANSFER_CLASS_2"/>
    <property type="match status" value="1"/>
</dbReference>
<proteinExistence type="inferred from homology"/>
<dbReference type="AlphaFoldDB" id="Q1J2C4"/>
<dbReference type="KEGG" id="dge:Dgeo_0057"/>
<evidence type="ECO:0000256" key="6">
    <source>
        <dbReference type="ARBA" id="ARBA00022898"/>
    </source>
</evidence>
<dbReference type="InterPro" id="IPR001917">
    <property type="entry name" value="Aminotrans_II_pyridoxalP_BS"/>
</dbReference>
<keyword evidence="6 9" id="KW-0663">Pyridoxal phosphate</keyword>
<dbReference type="EC" id="2.3.1.47" evidence="10"/>
<dbReference type="InterPro" id="IPR015424">
    <property type="entry name" value="PyrdxlP-dep_Trfase"/>
</dbReference>
<evidence type="ECO:0000256" key="10">
    <source>
        <dbReference type="RuleBase" id="RU003693"/>
    </source>
</evidence>
<organism evidence="12 13">
    <name type="scientific">Deinococcus geothermalis (strain DSM 11300 / CIP 105573 / AG-3a)</name>
    <dbReference type="NCBI Taxonomy" id="319795"/>
    <lineage>
        <taxon>Bacteria</taxon>
        <taxon>Thermotogati</taxon>
        <taxon>Deinococcota</taxon>
        <taxon>Deinococci</taxon>
        <taxon>Deinococcales</taxon>
        <taxon>Deinococcaceae</taxon>
        <taxon>Deinococcus</taxon>
    </lineage>
</organism>
<dbReference type="NCBIfam" id="TIGR01825">
    <property type="entry name" value="gly_Cac_T_rel"/>
    <property type="match status" value="1"/>
</dbReference>
<comment type="cofactor">
    <cofactor evidence="1 9 10">
        <name>pyridoxal 5'-phosphate</name>
        <dbReference type="ChEBI" id="CHEBI:597326"/>
    </cofactor>
</comment>
<evidence type="ECO:0000256" key="7">
    <source>
        <dbReference type="ARBA" id="ARBA00023315"/>
    </source>
</evidence>
<dbReference type="RefSeq" id="WP_011529207.1">
    <property type="nucleotide sequence ID" value="NC_008025.1"/>
</dbReference>
<sequence>MAISLSDRLEAELSKLRESGLLIHPRVLEAPQRARTRVDGRAVVNLASNNYLGFADHPEVKARAEQSLREWGAGAGAVRTIAGTLRIHEDFEQQLADFKHTGSALVLQSGFTTNQGVLGTLLQEGDLVVSDELNHASIIDGLRLTKATKKIYRHADPEDLDRVLAEHDTDGLKLVVTDGVFSMDGDIAPLDRLIEVARKYGAVTYVDDAHGSGVLGEAGRGTVHHFGYEHADDVIQVGTLSKAWGAVGGYAAGHPNLRELLINRARPYLFSTAHPPAVVGALSAALELVQRDASFMERLWENTRYFKAELARLGFDTMGSQTPITPVLFGEAGAAFEASRRLLDEGVFAVGLGFPTVPRGQARIRNIVTAEHTREDLDQALAAYERVGRALGVIGT</sequence>
<comment type="pathway">
    <text evidence="2 10">Cofactor biosynthesis; biotin biosynthesis.</text>
</comment>
<dbReference type="SUPFAM" id="SSF53383">
    <property type="entry name" value="PLP-dependent transferases"/>
    <property type="match status" value="1"/>
</dbReference>
<feature type="modified residue" description="N6-(pyridoxal phosphate)lysine" evidence="9">
    <location>
        <position position="242"/>
    </location>
</feature>
<dbReference type="Pfam" id="PF00155">
    <property type="entry name" value="Aminotran_1_2"/>
    <property type="match status" value="1"/>
</dbReference>
<accession>Q1J2C4</accession>
<dbReference type="PANTHER" id="PTHR13693">
    <property type="entry name" value="CLASS II AMINOTRANSFERASE/8-AMINO-7-OXONONANOATE SYNTHASE"/>
    <property type="match status" value="1"/>
</dbReference>
<evidence type="ECO:0000259" key="11">
    <source>
        <dbReference type="Pfam" id="PF00155"/>
    </source>
</evidence>
<dbReference type="InterPro" id="IPR015422">
    <property type="entry name" value="PyrdxlP-dep_Trfase_small"/>
</dbReference>
<keyword evidence="13" id="KW-1185">Reference proteome</keyword>
<evidence type="ECO:0000256" key="4">
    <source>
        <dbReference type="ARBA" id="ARBA00022679"/>
    </source>
</evidence>
<dbReference type="STRING" id="319795.Dgeo_0057"/>
<protein>
    <recommendedName>
        <fullName evidence="10">8-amino-7-ketopelargonate synthase</fullName>
        <ecNumber evidence="10">2.3.1.47</ecNumber>
    </recommendedName>
</protein>
<dbReference type="GO" id="GO:0008710">
    <property type="term" value="F:8-amino-7-oxononanoate synthase activity"/>
    <property type="evidence" value="ECO:0007669"/>
    <property type="project" value="UniProtKB-UniRule"/>
</dbReference>
<dbReference type="Gene3D" id="3.90.1150.10">
    <property type="entry name" value="Aspartate Aminotransferase, domain 1"/>
    <property type="match status" value="1"/>
</dbReference>
<evidence type="ECO:0000256" key="2">
    <source>
        <dbReference type="ARBA" id="ARBA00004746"/>
    </source>
</evidence>
<feature type="domain" description="Aminotransferase class I/classII large" evidence="11">
    <location>
        <begin position="43"/>
        <end position="382"/>
    </location>
</feature>
<keyword evidence="4 10" id="KW-0808">Transferase</keyword>
<gene>
    <name evidence="12" type="ordered locus">Dgeo_0057</name>
</gene>
<comment type="similarity">
    <text evidence="10">Belongs to the class-II pyridoxal-phosphate-dependent aminotransferase family. BioF subfamily.</text>
</comment>
<evidence type="ECO:0000256" key="8">
    <source>
        <dbReference type="ARBA" id="ARBA00047715"/>
    </source>
</evidence>
<dbReference type="CDD" id="cd06454">
    <property type="entry name" value="KBL_like"/>
    <property type="match status" value="1"/>
</dbReference>
<evidence type="ECO:0000313" key="13">
    <source>
        <dbReference type="Proteomes" id="UP000002431"/>
    </source>
</evidence>
<dbReference type="Proteomes" id="UP000002431">
    <property type="component" value="Chromosome"/>
</dbReference>
<dbReference type="UniPathway" id="UPA00078"/>
<dbReference type="GO" id="GO:0030170">
    <property type="term" value="F:pyridoxal phosphate binding"/>
    <property type="evidence" value="ECO:0007669"/>
    <property type="project" value="InterPro"/>
</dbReference>
<dbReference type="eggNOG" id="COG0156">
    <property type="taxonomic scope" value="Bacteria"/>
</dbReference>
<evidence type="ECO:0000256" key="1">
    <source>
        <dbReference type="ARBA" id="ARBA00001933"/>
    </source>
</evidence>
<dbReference type="EMBL" id="CP000359">
    <property type="protein sequence ID" value="ABF44360.1"/>
    <property type="molecule type" value="Genomic_DNA"/>
</dbReference>
<dbReference type="GO" id="GO:0009102">
    <property type="term" value="P:biotin biosynthetic process"/>
    <property type="evidence" value="ECO:0007669"/>
    <property type="project" value="UniProtKB-UniRule"/>
</dbReference>
<evidence type="ECO:0000256" key="3">
    <source>
        <dbReference type="ARBA" id="ARBA00011738"/>
    </source>
</evidence>
<dbReference type="InterPro" id="IPR004839">
    <property type="entry name" value="Aminotransferase_I/II_large"/>
</dbReference>
<dbReference type="PANTHER" id="PTHR13693:SF3">
    <property type="entry name" value="LD36009P"/>
    <property type="match status" value="1"/>
</dbReference>
<reference evidence="12" key="1">
    <citation type="submission" date="2006-04" db="EMBL/GenBank/DDBJ databases">
        <title>Complete sequence of chromosome of Deinococcus geothermalis DSM 11300.</title>
        <authorList>
            <consortium name="US DOE Joint Genome Institute"/>
            <person name="Copeland A."/>
            <person name="Lucas S."/>
            <person name="Lapidus A."/>
            <person name="Barry K."/>
            <person name="Detter J.C."/>
            <person name="Glavina del Rio T."/>
            <person name="Hammon N."/>
            <person name="Israni S."/>
            <person name="Dalin E."/>
            <person name="Tice H."/>
            <person name="Pitluck S."/>
            <person name="Brettin T."/>
            <person name="Bruce D."/>
            <person name="Han C."/>
            <person name="Tapia R."/>
            <person name="Saunders E."/>
            <person name="Gilna P."/>
            <person name="Schmutz J."/>
            <person name="Larimer F."/>
            <person name="Land M."/>
            <person name="Hauser L."/>
            <person name="Kyrpides N."/>
            <person name="Kim E."/>
            <person name="Daly M.J."/>
            <person name="Fredrickson J.K."/>
            <person name="Makarova K.S."/>
            <person name="Gaidamakova E.K."/>
            <person name="Zhai M."/>
            <person name="Richardson P."/>
        </authorList>
    </citation>
    <scope>NUCLEOTIDE SEQUENCE</scope>
    <source>
        <strain evidence="12">DSM 11300</strain>
    </source>
</reference>
<keyword evidence="5" id="KW-0093">Biotin biosynthesis</keyword>
<dbReference type="InterPro" id="IPR010962">
    <property type="entry name" value="AONS_Archaea/Firmicutes"/>
</dbReference>
<dbReference type="NCBIfam" id="TIGR00858">
    <property type="entry name" value="bioF"/>
    <property type="match status" value="1"/>
</dbReference>
<dbReference type="FunFam" id="3.40.640.10:FF:000006">
    <property type="entry name" value="5-aminolevulinate synthase, mitochondrial"/>
    <property type="match status" value="1"/>
</dbReference>
<evidence type="ECO:0000256" key="5">
    <source>
        <dbReference type="ARBA" id="ARBA00022756"/>
    </source>
</evidence>
<comment type="function">
    <text evidence="10">Catalyzes the decarboxylative condensation of pimeloyl-[acyl-carrier protein] and L-alanine to produce 8-amino-7-oxononanoate (AON), [acyl-carrier protein], and carbon dioxide.</text>
</comment>
<comment type="catalytic activity">
    <reaction evidence="8 10">
        <text>6-carboxyhexanoyl-[ACP] + L-alanine + H(+) = (8S)-8-amino-7-oxononanoate + holo-[ACP] + CO2</text>
        <dbReference type="Rhea" id="RHEA:42288"/>
        <dbReference type="Rhea" id="RHEA-COMP:9685"/>
        <dbReference type="Rhea" id="RHEA-COMP:9955"/>
        <dbReference type="ChEBI" id="CHEBI:15378"/>
        <dbReference type="ChEBI" id="CHEBI:16526"/>
        <dbReference type="ChEBI" id="CHEBI:57972"/>
        <dbReference type="ChEBI" id="CHEBI:64479"/>
        <dbReference type="ChEBI" id="CHEBI:78846"/>
        <dbReference type="ChEBI" id="CHEBI:149468"/>
        <dbReference type="EC" id="2.3.1.47"/>
    </reaction>
</comment>
<dbReference type="InterPro" id="IPR050087">
    <property type="entry name" value="AON_synthase_class-II"/>
</dbReference>
<dbReference type="InterPro" id="IPR004723">
    <property type="entry name" value="AONS_Archaea/Proteobacteria"/>
</dbReference>
<dbReference type="Gene3D" id="3.40.640.10">
    <property type="entry name" value="Type I PLP-dependent aspartate aminotransferase-like (Major domain)"/>
    <property type="match status" value="1"/>
</dbReference>
<evidence type="ECO:0000313" key="12">
    <source>
        <dbReference type="EMBL" id="ABF44360.1"/>
    </source>
</evidence>
<evidence type="ECO:0000256" key="9">
    <source>
        <dbReference type="PIRSR" id="PIRSR604723-51"/>
    </source>
</evidence>
<dbReference type="InterPro" id="IPR015421">
    <property type="entry name" value="PyrdxlP-dep_Trfase_major"/>
</dbReference>